<dbReference type="EC" id="2.3.2.27" evidence="2"/>
<dbReference type="AlphaFoldDB" id="A0A072VA08"/>
<evidence type="ECO:0000313" key="10">
    <source>
        <dbReference type="EMBL" id="KEH38657.1"/>
    </source>
</evidence>
<gene>
    <name evidence="12" type="primary">25487279</name>
    <name evidence="10" type="ordered locus">MTR_2g078440</name>
    <name evidence="11" type="ORF">MtrunA17_Chr2g0316591</name>
</gene>
<keyword evidence="4" id="KW-0479">Metal-binding</keyword>
<feature type="domain" description="RING-type" evidence="9">
    <location>
        <begin position="253"/>
        <end position="294"/>
    </location>
</feature>
<evidence type="ECO:0000313" key="11">
    <source>
        <dbReference type="EMBL" id="RHN75016.1"/>
    </source>
</evidence>
<keyword evidence="5 8" id="KW-0863">Zinc-finger</keyword>
<protein>
    <recommendedName>
        <fullName evidence="2">RING-type E3 ubiquitin transferase</fullName>
        <ecNumber evidence="2">2.3.2.27</ecNumber>
    </recommendedName>
</protein>
<dbReference type="GO" id="GO:0008270">
    <property type="term" value="F:zinc ion binding"/>
    <property type="evidence" value="ECO:0007669"/>
    <property type="project" value="UniProtKB-KW"/>
</dbReference>
<dbReference type="Pfam" id="PF13639">
    <property type="entry name" value="zf-RING_2"/>
    <property type="match status" value="1"/>
</dbReference>
<dbReference type="Gene3D" id="3.30.40.10">
    <property type="entry name" value="Zinc/RING finger domain, C3HC4 (zinc finger)"/>
    <property type="match status" value="1"/>
</dbReference>
<dbReference type="CDD" id="cd16469">
    <property type="entry name" value="RING-H2_RNF24-like"/>
    <property type="match status" value="1"/>
</dbReference>
<dbReference type="EnsemblPlants" id="KEH38657">
    <property type="protein sequence ID" value="KEH38657"/>
    <property type="gene ID" value="MTR_2g078440"/>
</dbReference>
<dbReference type="SUPFAM" id="SSF57850">
    <property type="entry name" value="RING/U-box"/>
    <property type="match status" value="1"/>
</dbReference>
<keyword evidence="3" id="KW-0808">Transferase</keyword>
<dbReference type="OrthoDB" id="8062037at2759"/>
<reference evidence="10 13" key="1">
    <citation type="journal article" date="2011" name="Nature">
        <title>The Medicago genome provides insight into the evolution of rhizobial symbioses.</title>
        <authorList>
            <person name="Young N.D."/>
            <person name="Debelle F."/>
            <person name="Oldroyd G.E."/>
            <person name="Geurts R."/>
            <person name="Cannon S.B."/>
            <person name="Udvardi M.K."/>
            <person name="Benedito V.A."/>
            <person name="Mayer K.F."/>
            <person name="Gouzy J."/>
            <person name="Schoof H."/>
            <person name="Van de Peer Y."/>
            <person name="Proost S."/>
            <person name="Cook D.R."/>
            <person name="Meyers B.C."/>
            <person name="Spannagl M."/>
            <person name="Cheung F."/>
            <person name="De Mita S."/>
            <person name="Krishnakumar V."/>
            <person name="Gundlach H."/>
            <person name="Zhou S."/>
            <person name="Mudge J."/>
            <person name="Bharti A.K."/>
            <person name="Murray J.D."/>
            <person name="Naoumkina M.A."/>
            <person name="Rosen B."/>
            <person name="Silverstein K.A."/>
            <person name="Tang H."/>
            <person name="Rombauts S."/>
            <person name="Zhao P.X."/>
            <person name="Zhou P."/>
            <person name="Barbe V."/>
            <person name="Bardou P."/>
            <person name="Bechner M."/>
            <person name="Bellec A."/>
            <person name="Berger A."/>
            <person name="Berges H."/>
            <person name="Bidwell S."/>
            <person name="Bisseling T."/>
            <person name="Choisne N."/>
            <person name="Couloux A."/>
            <person name="Denny R."/>
            <person name="Deshpande S."/>
            <person name="Dai X."/>
            <person name="Doyle J.J."/>
            <person name="Dudez A.M."/>
            <person name="Farmer A.D."/>
            <person name="Fouteau S."/>
            <person name="Franken C."/>
            <person name="Gibelin C."/>
            <person name="Gish J."/>
            <person name="Goldstein S."/>
            <person name="Gonzalez A.J."/>
            <person name="Green P.J."/>
            <person name="Hallab A."/>
            <person name="Hartog M."/>
            <person name="Hua A."/>
            <person name="Humphray S.J."/>
            <person name="Jeong D.H."/>
            <person name="Jing Y."/>
            <person name="Jocker A."/>
            <person name="Kenton S.M."/>
            <person name="Kim D.J."/>
            <person name="Klee K."/>
            <person name="Lai H."/>
            <person name="Lang C."/>
            <person name="Lin S."/>
            <person name="Macmil S.L."/>
            <person name="Magdelenat G."/>
            <person name="Matthews L."/>
            <person name="McCorrison J."/>
            <person name="Monaghan E.L."/>
            <person name="Mun J.H."/>
            <person name="Najar F.Z."/>
            <person name="Nicholson C."/>
            <person name="Noirot C."/>
            <person name="O'Bleness M."/>
            <person name="Paule C.R."/>
            <person name="Poulain J."/>
            <person name="Prion F."/>
            <person name="Qin B."/>
            <person name="Qu C."/>
            <person name="Retzel E.F."/>
            <person name="Riddle C."/>
            <person name="Sallet E."/>
            <person name="Samain S."/>
            <person name="Samson N."/>
            <person name="Sanders I."/>
            <person name="Saurat O."/>
            <person name="Scarpelli C."/>
            <person name="Schiex T."/>
            <person name="Segurens B."/>
            <person name="Severin A.J."/>
            <person name="Sherrier D.J."/>
            <person name="Shi R."/>
            <person name="Sims S."/>
            <person name="Singer S.R."/>
            <person name="Sinharoy S."/>
            <person name="Sterck L."/>
            <person name="Viollet A."/>
            <person name="Wang B.B."/>
            <person name="Wang K."/>
            <person name="Wang M."/>
            <person name="Wang X."/>
            <person name="Warfsmann J."/>
            <person name="Weissenbach J."/>
            <person name="White D.D."/>
            <person name="White J.D."/>
            <person name="Wiley G.B."/>
            <person name="Wincker P."/>
            <person name="Xing Y."/>
            <person name="Yang L."/>
            <person name="Yao Z."/>
            <person name="Ying F."/>
            <person name="Zhai J."/>
            <person name="Zhou L."/>
            <person name="Zuber A."/>
            <person name="Denarie J."/>
            <person name="Dixon R.A."/>
            <person name="May G.D."/>
            <person name="Schwartz D.C."/>
            <person name="Rogers J."/>
            <person name="Quetier F."/>
            <person name="Town C.D."/>
            <person name="Roe B.A."/>
        </authorList>
    </citation>
    <scope>NUCLEOTIDE SEQUENCE [LARGE SCALE GENOMIC DNA]</scope>
    <source>
        <strain evidence="10">A17</strain>
        <strain evidence="12 13">cv. Jemalong A17</strain>
    </source>
</reference>
<dbReference type="GO" id="GO:0061630">
    <property type="term" value="F:ubiquitin protein ligase activity"/>
    <property type="evidence" value="ECO:0000318"/>
    <property type="project" value="GO_Central"/>
</dbReference>
<evidence type="ECO:0000259" key="9">
    <source>
        <dbReference type="PROSITE" id="PS50089"/>
    </source>
</evidence>
<proteinExistence type="predicted"/>
<keyword evidence="7" id="KW-0862">Zinc</keyword>
<evidence type="ECO:0000313" key="12">
    <source>
        <dbReference type="EnsemblPlants" id="KEH38657"/>
    </source>
</evidence>
<evidence type="ECO:0000313" key="13">
    <source>
        <dbReference type="Proteomes" id="UP000002051"/>
    </source>
</evidence>
<evidence type="ECO:0000256" key="2">
    <source>
        <dbReference type="ARBA" id="ARBA00012483"/>
    </source>
</evidence>
<dbReference type="PANTHER" id="PTHR22937:SF200">
    <property type="entry name" value="RING-TYPE E3 UBIQUITIN TRANSFERASE"/>
    <property type="match status" value="1"/>
</dbReference>
<evidence type="ECO:0000256" key="7">
    <source>
        <dbReference type="ARBA" id="ARBA00022833"/>
    </source>
</evidence>
<dbReference type="InterPro" id="IPR001841">
    <property type="entry name" value="Znf_RING"/>
</dbReference>
<reference evidence="12" key="3">
    <citation type="submission" date="2015-04" db="UniProtKB">
        <authorList>
            <consortium name="EnsemblPlants"/>
        </authorList>
    </citation>
    <scope>IDENTIFICATION</scope>
    <source>
        <strain evidence="12">cv. Jemalong A17</strain>
    </source>
</reference>
<dbReference type="EMBL" id="PSQE01000002">
    <property type="protein sequence ID" value="RHN75016.1"/>
    <property type="molecule type" value="Genomic_DNA"/>
</dbReference>
<dbReference type="Proteomes" id="UP000002051">
    <property type="component" value="Chromosome 2"/>
</dbReference>
<dbReference type="Proteomes" id="UP000265566">
    <property type="component" value="Chromosome 2"/>
</dbReference>
<accession>A0A072VA08</accession>
<dbReference type="InterPro" id="IPR045191">
    <property type="entry name" value="MBR1/2-like"/>
</dbReference>
<keyword evidence="13" id="KW-1185">Reference proteome</keyword>
<evidence type="ECO:0000256" key="5">
    <source>
        <dbReference type="ARBA" id="ARBA00022771"/>
    </source>
</evidence>
<organism evidence="10 13">
    <name type="scientific">Medicago truncatula</name>
    <name type="common">Barrel medic</name>
    <name type="synonym">Medicago tribuloides</name>
    <dbReference type="NCBI Taxonomy" id="3880"/>
    <lineage>
        <taxon>Eukaryota</taxon>
        <taxon>Viridiplantae</taxon>
        <taxon>Streptophyta</taxon>
        <taxon>Embryophyta</taxon>
        <taxon>Tracheophyta</taxon>
        <taxon>Spermatophyta</taxon>
        <taxon>Magnoliopsida</taxon>
        <taxon>eudicotyledons</taxon>
        <taxon>Gunneridae</taxon>
        <taxon>Pentapetalae</taxon>
        <taxon>rosids</taxon>
        <taxon>fabids</taxon>
        <taxon>Fabales</taxon>
        <taxon>Fabaceae</taxon>
        <taxon>Papilionoideae</taxon>
        <taxon>50 kb inversion clade</taxon>
        <taxon>NPAAA clade</taxon>
        <taxon>Hologalegina</taxon>
        <taxon>IRL clade</taxon>
        <taxon>Trifolieae</taxon>
        <taxon>Medicago</taxon>
    </lineage>
</organism>
<dbReference type="PROSITE" id="PS50089">
    <property type="entry name" value="ZF_RING_2"/>
    <property type="match status" value="1"/>
</dbReference>
<sequence>MISEEALVLMDDGRGPHTRSTLASSYIAHSNVRHIGGVAMRDNTSVLPFCFPSLNQVGQHNNIGSRLGQSNHNHLINANNMRQSFLPIPYIQAPNANGSSLQRYHHDTIGNLNDTLYSSPPRPTLQHNNYNPPTFATNEVPPNPLPGVVIAPQTGLQILQPHGVIPEITLRNRSVNPSSFIFIDESDLIDEDENLVDEHQDMRLDIDNMSYEELVALGERIGNVSTSLPEKTIESQLKTKLYSPYDSQEIDACMICQEEFKIQEKIGILQCKHGYHVDCIIKWLMIKNICPICKLEALTDGEKNKSHGIYDFFMHAYHFIRACFLPE</sequence>
<evidence type="ECO:0000256" key="6">
    <source>
        <dbReference type="ARBA" id="ARBA00022786"/>
    </source>
</evidence>
<dbReference type="PANTHER" id="PTHR22937">
    <property type="entry name" value="E3 UBIQUITIN-PROTEIN LIGASE RNF165"/>
    <property type="match status" value="1"/>
</dbReference>
<comment type="catalytic activity">
    <reaction evidence="1">
        <text>S-ubiquitinyl-[E2 ubiquitin-conjugating enzyme]-L-cysteine + [acceptor protein]-L-lysine = [E2 ubiquitin-conjugating enzyme]-L-cysteine + N(6)-ubiquitinyl-[acceptor protein]-L-lysine.</text>
        <dbReference type="EC" id="2.3.2.27"/>
    </reaction>
</comment>
<reference evidence="10 13" key="2">
    <citation type="journal article" date="2014" name="BMC Genomics">
        <title>An improved genome release (version Mt4.0) for the model legume Medicago truncatula.</title>
        <authorList>
            <person name="Tang H."/>
            <person name="Krishnakumar V."/>
            <person name="Bidwell S."/>
            <person name="Rosen B."/>
            <person name="Chan A."/>
            <person name="Zhou S."/>
            <person name="Gentzbittel L."/>
            <person name="Childs K.L."/>
            <person name="Yandell M."/>
            <person name="Gundlach H."/>
            <person name="Mayer K.F."/>
            <person name="Schwartz D.C."/>
            <person name="Town C.D."/>
        </authorList>
    </citation>
    <scope>GENOME REANNOTATION</scope>
    <source>
        <strain evidence="10">A17</strain>
        <strain evidence="12 13">cv. Jemalong A17</strain>
    </source>
</reference>
<keyword evidence="6" id="KW-0833">Ubl conjugation pathway</keyword>
<dbReference type="Gramene" id="rna11163">
    <property type="protein sequence ID" value="RHN75016.1"/>
    <property type="gene ID" value="gene11163"/>
</dbReference>
<reference evidence="11" key="4">
    <citation type="journal article" date="2018" name="Nat. Plants">
        <title>Whole-genome landscape of Medicago truncatula symbiotic genes.</title>
        <authorList>
            <person name="Pecrix Y."/>
            <person name="Gamas P."/>
            <person name="Carrere S."/>
        </authorList>
    </citation>
    <scope>NUCLEOTIDE SEQUENCE</scope>
    <source>
        <tissue evidence="11">Leaves</tissue>
    </source>
</reference>
<evidence type="ECO:0000256" key="8">
    <source>
        <dbReference type="PROSITE-ProRule" id="PRU00175"/>
    </source>
</evidence>
<dbReference type="EMBL" id="CM001218">
    <property type="protein sequence ID" value="KEH38657.1"/>
    <property type="molecule type" value="Genomic_DNA"/>
</dbReference>
<name>A0A072VA08_MEDTR</name>
<evidence type="ECO:0000256" key="1">
    <source>
        <dbReference type="ARBA" id="ARBA00000900"/>
    </source>
</evidence>
<evidence type="ECO:0000256" key="3">
    <source>
        <dbReference type="ARBA" id="ARBA00022679"/>
    </source>
</evidence>
<dbReference type="SMART" id="SM00184">
    <property type="entry name" value="RING"/>
    <property type="match status" value="1"/>
</dbReference>
<dbReference type="InterPro" id="IPR013083">
    <property type="entry name" value="Znf_RING/FYVE/PHD"/>
</dbReference>
<dbReference type="STRING" id="3880.A0A072VA08"/>
<dbReference type="HOGENOM" id="CLU_827344_0_0_1"/>
<evidence type="ECO:0000256" key="4">
    <source>
        <dbReference type="ARBA" id="ARBA00022723"/>
    </source>
</evidence>
<dbReference type="KEGG" id="mtr:25487279"/>
<dbReference type="GO" id="GO:0005634">
    <property type="term" value="C:nucleus"/>
    <property type="evidence" value="ECO:0000318"/>
    <property type="project" value="GO_Central"/>
</dbReference>